<dbReference type="InterPro" id="IPR036291">
    <property type="entry name" value="NAD(P)-bd_dom_sf"/>
</dbReference>
<comment type="similarity">
    <text evidence="1">Belongs to the NAD(P)-dependent epimerase/dehydratase family.</text>
</comment>
<proteinExistence type="inferred from homology"/>
<feature type="domain" description="NAD-dependent epimerase/dehydratase" evidence="2">
    <location>
        <begin position="8"/>
        <end position="246"/>
    </location>
</feature>
<evidence type="ECO:0000313" key="4">
    <source>
        <dbReference type="Proteomes" id="UP000178911"/>
    </source>
</evidence>
<organism evidence="3 4">
    <name type="scientific">Candidatus Yanofskybacteria bacterium RIFCSPLOWO2_01_FULL_43_22</name>
    <dbReference type="NCBI Taxonomy" id="1802695"/>
    <lineage>
        <taxon>Bacteria</taxon>
        <taxon>Candidatus Yanofskyibacteriota</taxon>
    </lineage>
</organism>
<dbReference type="EMBL" id="MGKJ01000010">
    <property type="protein sequence ID" value="OGN24646.1"/>
    <property type="molecule type" value="Genomic_DNA"/>
</dbReference>
<protein>
    <recommendedName>
        <fullName evidence="2">NAD-dependent epimerase/dehydratase domain-containing protein</fullName>
    </recommendedName>
</protein>
<sequence>MSKINKKVVVTGGAGFIGSYVTDKLIELGYQVLVIDDLSTGKLININRKAKFVKLNLAATNAPKILNKCLNGAVYVFHLAAIPRMQYSVENPIECHNANVNGLLNLLEACVKNKINKFIHSSSCAIYGLQKKMPIAEDVPFNLPGTPYALQKLMQEQYINLYANLYGLSAIMLRYFTVYGTKRQSEAGSYPNVLAAFSQQKKKYGKVFVTGDGTQRRDMIHVFDVADANIIAMNSKFKNGEVFNIGTGMTVSINEVAGFFGCLIKYIPQRPGDAKCYVADIKKAKKLLKWQPKISFEKGIEGYIKDVDEK</sequence>
<accession>A0A1F8GIY0</accession>
<dbReference type="STRING" id="1802695.A3A13_01070"/>
<reference evidence="3 4" key="1">
    <citation type="journal article" date="2016" name="Nat. Commun.">
        <title>Thousands of microbial genomes shed light on interconnected biogeochemical processes in an aquifer system.</title>
        <authorList>
            <person name="Anantharaman K."/>
            <person name="Brown C.T."/>
            <person name="Hug L.A."/>
            <person name="Sharon I."/>
            <person name="Castelle C.J."/>
            <person name="Probst A.J."/>
            <person name="Thomas B.C."/>
            <person name="Singh A."/>
            <person name="Wilkins M.J."/>
            <person name="Karaoz U."/>
            <person name="Brodie E.L."/>
            <person name="Williams K.H."/>
            <person name="Hubbard S.S."/>
            <person name="Banfield J.F."/>
        </authorList>
    </citation>
    <scope>NUCLEOTIDE SEQUENCE [LARGE SCALE GENOMIC DNA]</scope>
</reference>
<dbReference type="Gene3D" id="3.90.25.10">
    <property type="entry name" value="UDP-galactose 4-epimerase, domain 1"/>
    <property type="match status" value="1"/>
</dbReference>
<dbReference type="Gene3D" id="3.40.50.720">
    <property type="entry name" value="NAD(P)-binding Rossmann-like Domain"/>
    <property type="match status" value="1"/>
</dbReference>
<dbReference type="SUPFAM" id="SSF51735">
    <property type="entry name" value="NAD(P)-binding Rossmann-fold domains"/>
    <property type="match status" value="1"/>
</dbReference>
<evidence type="ECO:0000256" key="1">
    <source>
        <dbReference type="ARBA" id="ARBA00007637"/>
    </source>
</evidence>
<dbReference type="AlphaFoldDB" id="A0A1F8GIY0"/>
<name>A0A1F8GIY0_9BACT</name>
<evidence type="ECO:0000259" key="2">
    <source>
        <dbReference type="Pfam" id="PF01370"/>
    </source>
</evidence>
<dbReference type="Pfam" id="PF01370">
    <property type="entry name" value="Epimerase"/>
    <property type="match status" value="1"/>
</dbReference>
<evidence type="ECO:0000313" key="3">
    <source>
        <dbReference type="EMBL" id="OGN24646.1"/>
    </source>
</evidence>
<dbReference type="InterPro" id="IPR001509">
    <property type="entry name" value="Epimerase_deHydtase"/>
</dbReference>
<dbReference type="Proteomes" id="UP000178911">
    <property type="component" value="Unassembled WGS sequence"/>
</dbReference>
<comment type="caution">
    <text evidence="3">The sequence shown here is derived from an EMBL/GenBank/DDBJ whole genome shotgun (WGS) entry which is preliminary data.</text>
</comment>
<dbReference type="PANTHER" id="PTHR43000">
    <property type="entry name" value="DTDP-D-GLUCOSE 4,6-DEHYDRATASE-RELATED"/>
    <property type="match status" value="1"/>
</dbReference>
<gene>
    <name evidence="3" type="ORF">A3A13_01070</name>
</gene>